<dbReference type="NCBIfam" id="NF001978">
    <property type="entry name" value="PRK00767.1"/>
    <property type="match status" value="1"/>
</dbReference>
<protein>
    <submittedName>
        <fullName evidence="8">Transcriptional regulator BetI</fullName>
    </submittedName>
</protein>
<feature type="DNA-binding region" description="H-T-H motif" evidence="5">
    <location>
        <begin position="37"/>
        <end position="56"/>
    </location>
</feature>
<feature type="compositionally biased region" description="Basic residues" evidence="6">
    <location>
        <begin position="202"/>
        <end position="221"/>
    </location>
</feature>
<evidence type="ECO:0000256" key="6">
    <source>
        <dbReference type="SAM" id="MobiDB-lite"/>
    </source>
</evidence>
<dbReference type="PRINTS" id="PR00455">
    <property type="entry name" value="HTHTETR"/>
</dbReference>
<gene>
    <name evidence="8" type="primary">betI</name>
    <name evidence="8" type="ORF">ACFOHJ_04875</name>
</gene>
<keyword evidence="1" id="KW-0678">Repressor</keyword>
<keyword evidence="2" id="KW-0805">Transcription regulation</keyword>
<organism evidence="8 9">
    <name type="scientific">Aquamicrobium soli</name>
    <dbReference type="NCBI Taxonomy" id="1811518"/>
    <lineage>
        <taxon>Bacteria</taxon>
        <taxon>Pseudomonadati</taxon>
        <taxon>Pseudomonadota</taxon>
        <taxon>Alphaproteobacteria</taxon>
        <taxon>Hyphomicrobiales</taxon>
        <taxon>Phyllobacteriaceae</taxon>
        <taxon>Aquamicrobium</taxon>
    </lineage>
</organism>
<feature type="region of interest" description="Disordered" evidence="6">
    <location>
        <begin position="201"/>
        <end position="221"/>
    </location>
</feature>
<evidence type="ECO:0000313" key="9">
    <source>
        <dbReference type="Proteomes" id="UP001595583"/>
    </source>
</evidence>
<name>A0ABV7K7M0_9HYPH</name>
<dbReference type="InterPro" id="IPR036271">
    <property type="entry name" value="Tet_transcr_reg_TetR-rel_C_sf"/>
</dbReference>
<dbReference type="PANTHER" id="PTHR30055:SF234">
    <property type="entry name" value="HTH-TYPE TRANSCRIPTIONAL REGULATOR BETI"/>
    <property type="match status" value="1"/>
</dbReference>
<sequence length="221" mass="25079">MATSPPPRRTRIEDIRRIEIIEAAHRVFLVGGFNALTTTRICKEAGMSQGILTYYFKSKDEVLFEMVRYANRLLMDEVTRRLRQAETSWERLAAIVEGIFPEAHFEPNIANAWVSFYAATAENQRYARLQNLFYRRLRSNLASALGDTLSSPELDHFSLGFAAMVDGLWLGRGQNKSLEASEATALLMEYSEKMLGTDRVSALKKKPGQLHSSRTKRKSSP</sequence>
<dbReference type="Pfam" id="PF13977">
    <property type="entry name" value="TetR_C_6"/>
    <property type="match status" value="1"/>
</dbReference>
<keyword evidence="3 5" id="KW-0238">DNA-binding</keyword>
<dbReference type="InterPro" id="IPR050109">
    <property type="entry name" value="HTH-type_TetR-like_transc_reg"/>
</dbReference>
<dbReference type="InterPro" id="IPR009057">
    <property type="entry name" value="Homeodomain-like_sf"/>
</dbReference>
<dbReference type="InterPro" id="IPR039538">
    <property type="entry name" value="BetI_C"/>
</dbReference>
<dbReference type="InterPro" id="IPR001647">
    <property type="entry name" value="HTH_TetR"/>
</dbReference>
<keyword evidence="9" id="KW-1185">Reference proteome</keyword>
<dbReference type="SUPFAM" id="SSF48498">
    <property type="entry name" value="Tetracyclin repressor-like, C-terminal domain"/>
    <property type="match status" value="1"/>
</dbReference>
<evidence type="ECO:0000256" key="4">
    <source>
        <dbReference type="ARBA" id="ARBA00023163"/>
    </source>
</evidence>
<dbReference type="Pfam" id="PF00440">
    <property type="entry name" value="TetR_N"/>
    <property type="match status" value="1"/>
</dbReference>
<dbReference type="PANTHER" id="PTHR30055">
    <property type="entry name" value="HTH-TYPE TRANSCRIPTIONAL REGULATOR RUTR"/>
    <property type="match status" value="1"/>
</dbReference>
<evidence type="ECO:0000256" key="1">
    <source>
        <dbReference type="ARBA" id="ARBA00022491"/>
    </source>
</evidence>
<dbReference type="EMBL" id="JBHRTK010000004">
    <property type="protein sequence ID" value="MFC3205537.1"/>
    <property type="molecule type" value="Genomic_DNA"/>
</dbReference>
<reference evidence="9" key="1">
    <citation type="journal article" date="2019" name="Int. J. Syst. Evol. Microbiol.">
        <title>The Global Catalogue of Microorganisms (GCM) 10K type strain sequencing project: providing services to taxonomists for standard genome sequencing and annotation.</title>
        <authorList>
            <consortium name="The Broad Institute Genomics Platform"/>
            <consortium name="The Broad Institute Genome Sequencing Center for Infectious Disease"/>
            <person name="Wu L."/>
            <person name="Ma J."/>
        </authorList>
    </citation>
    <scope>NUCLEOTIDE SEQUENCE [LARGE SCALE GENOMIC DNA]</scope>
    <source>
        <strain evidence="9">KCTC 52165</strain>
    </source>
</reference>
<dbReference type="PROSITE" id="PS50977">
    <property type="entry name" value="HTH_TETR_2"/>
    <property type="match status" value="1"/>
</dbReference>
<dbReference type="SUPFAM" id="SSF46689">
    <property type="entry name" value="Homeodomain-like"/>
    <property type="match status" value="1"/>
</dbReference>
<comment type="caution">
    <text evidence="8">The sequence shown here is derived from an EMBL/GenBank/DDBJ whole genome shotgun (WGS) entry which is preliminary data.</text>
</comment>
<feature type="domain" description="HTH tetR-type" evidence="7">
    <location>
        <begin position="14"/>
        <end position="74"/>
    </location>
</feature>
<dbReference type="RefSeq" id="WP_378219081.1">
    <property type="nucleotide sequence ID" value="NZ_JBHRTK010000004.1"/>
</dbReference>
<keyword evidence="4" id="KW-0804">Transcription</keyword>
<evidence type="ECO:0000313" key="8">
    <source>
        <dbReference type="EMBL" id="MFC3205537.1"/>
    </source>
</evidence>
<dbReference type="Proteomes" id="UP001595583">
    <property type="component" value="Unassembled WGS sequence"/>
</dbReference>
<dbReference type="Gene3D" id="1.10.357.10">
    <property type="entry name" value="Tetracycline Repressor, domain 2"/>
    <property type="match status" value="1"/>
</dbReference>
<evidence type="ECO:0000256" key="5">
    <source>
        <dbReference type="PROSITE-ProRule" id="PRU00335"/>
    </source>
</evidence>
<evidence type="ECO:0000256" key="3">
    <source>
        <dbReference type="ARBA" id="ARBA00023125"/>
    </source>
</evidence>
<evidence type="ECO:0000259" key="7">
    <source>
        <dbReference type="PROSITE" id="PS50977"/>
    </source>
</evidence>
<evidence type="ECO:0000256" key="2">
    <source>
        <dbReference type="ARBA" id="ARBA00023015"/>
    </source>
</evidence>
<proteinExistence type="predicted"/>
<accession>A0ABV7K7M0</accession>